<keyword evidence="2" id="KW-1185">Reference proteome</keyword>
<sequence length="69" mass="7139">MNGAADQRLVDEVHAGDEAAVGRALADGADPNVTVGRFRGSVLVDAARNGRLGFVGLLVDLVIVGRLVR</sequence>
<comment type="caution">
    <text evidence="1">The sequence shown here is derived from an EMBL/GenBank/DDBJ whole genome shotgun (WGS) entry which is preliminary data.</text>
</comment>
<dbReference type="Proteomes" id="UP001597053">
    <property type="component" value="Unassembled WGS sequence"/>
</dbReference>
<gene>
    <name evidence="1" type="ORF">ACFQZ8_00800</name>
</gene>
<name>A0ABW2ZVP3_9ACTN</name>
<accession>A0ABW2ZVP3</accession>
<reference evidence="2" key="1">
    <citation type="journal article" date="2019" name="Int. J. Syst. Evol. Microbiol.">
        <title>The Global Catalogue of Microorganisms (GCM) 10K type strain sequencing project: providing services to taxonomists for standard genome sequencing and annotation.</title>
        <authorList>
            <consortium name="The Broad Institute Genomics Platform"/>
            <consortium name="The Broad Institute Genome Sequencing Center for Infectious Disease"/>
            <person name="Wu L."/>
            <person name="Ma J."/>
        </authorList>
    </citation>
    <scope>NUCLEOTIDE SEQUENCE [LARGE SCALE GENOMIC DNA]</scope>
    <source>
        <strain evidence="2">JCM 32148</strain>
    </source>
</reference>
<evidence type="ECO:0008006" key="3">
    <source>
        <dbReference type="Google" id="ProtNLM"/>
    </source>
</evidence>
<organism evidence="1 2">
    <name type="scientific">Micromonospora azadirachtae</name>
    <dbReference type="NCBI Taxonomy" id="1970735"/>
    <lineage>
        <taxon>Bacteria</taxon>
        <taxon>Bacillati</taxon>
        <taxon>Actinomycetota</taxon>
        <taxon>Actinomycetes</taxon>
        <taxon>Micromonosporales</taxon>
        <taxon>Micromonosporaceae</taxon>
        <taxon>Micromonospora</taxon>
    </lineage>
</organism>
<evidence type="ECO:0000313" key="2">
    <source>
        <dbReference type="Proteomes" id="UP001597053"/>
    </source>
</evidence>
<evidence type="ECO:0000313" key="1">
    <source>
        <dbReference type="EMBL" id="MFD0782469.1"/>
    </source>
</evidence>
<dbReference type="EMBL" id="JBHTHM010000008">
    <property type="protein sequence ID" value="MFD0782469.1"/>
    <property type="molecule type" value="Genomic_DNA"/>
</dbReference>
<proteinExistence type="predicted"/>
<protein>
    <recommendedName>
        <fullName evidence="3">Ankyrin repeat domain-containing protein</fullName>
    </recommendedName>
</protein>